<name>A0ABX5IJM5_9STAP</name>
<dbReference type="EMBL" id="PZFR01000338">
    <property type="protein sequence ID" value="PTI61435.1"/>
    <property type="molecule type" value="Genomic_DNA"/>
</dbReference>
<comment type="caution">
    <text evidence="1">The sequence shown here is derived from an EMBL/GenBank/DDBJ whole genome shotgun (WGS) entry which is preliminary data.</text>
</comment>
<dbReference type="Pfam" id="PF11148">
    <property type="entry name" value="DUF2922"/>
    <property type="match status" value="1"/>
</dbReference>
<organism evidence="1 2">
    <name type="scientific">Staphylococcus succinus</name>
    <dbReference type="NCBI Taxonomy" id="61015"/>
    <lineage>
        <taxon>Bacteria</taxon>
        <taxon>Bacillati</taxon>
        <taxon>Bacillota</taxon>
        <taxon>Bacilli</taxon>
        <taxon>Bacillales</taxon>
        <taxon>Staphylococcaceae</taxon>
        <taxon>Staphylococcus</taxon>
    </lineage>
</organism>
<accession>A0ABX5IJM5</accession>
<feature type="non-terminal residue" evidence="1">
    <location>
        <position position="1"/>
    </location>
</feature>
<proteinExistence type="predicted"/>
<protein>
    <submittedName>
        <fullName evidence="1">DUF2922 domain-containing protein</fullName>
    </submittedName>
</protein>
<evidence type="ECO:0000313" key="2">
    <source>
        <dbReference type="Proteomes" id="UP000240859"/>
    </source>
</evidence>
<sequence>AVKEGMNKLIALDIFRPKAGIPTKVHSAQIIDKSTKVIFETLTN</sequence>
<keyword evidence="2" id="KW-1185">Reference proteome</keyword>
<reference evidence="1 2" key="1">
    <citation type="journal article" date="2016" name="Front. Microbiol.">
        <title>Comprehensive Phylogenetic Analysis of Bovine Non-aureus Staphylococci Species Based on Whole-Genome Sequencing.</title>
        <authorList>
            <person name="Naushad S."/>
            <person name="Barkema H.W."/>
            <person name="Luby C."/>
            <person name="Condas L.A."/>
            <person name="Nobrega D.B."/>
            <person name="Carson D.A."/>
            <person name="De Buck J."/>
        </authorList>
    </citation>
    <scope>NUCLEOTIDE SEQUENCE [LARGE SCALE GENOMIC DNA]</scope>
    <source>
        <strain evidence="1 2">SNUC 1084</strain>
    </source>
</reference>
<gene>
    <name evidence="1" type="ORF">BU057_14635</name>
</gene>
<dbReference type="Proteomes" id="UP000240859">
    <property type="component" value="Unassembled WGS sequence"/>
</dbReference>
<dbReference type="InterPro" id="IPR021321">
    <property type="entry name" value="DUF2922"/>
</dbReference>
<evidence type="ECO:0000313" key="1">
    <source>
        <dbReference type="EMBL" id="PTI61435.1"/>
    </source>
</evidence>